<protein>
    <submittedName>
        <fullName evidence="1">Uncharacterized protein</fullName>
    </submittedName>
</protein>
<accession>A0A7Y4GYB9</accession>
<name>A0A7Y4GYB9_9BRAD</name>
<dbReference type="AlphaFoldDB" id="A0A7Y4GYB9"/>
<gene>
    <name evidence="1" type="ORF">HCN58_32740</name>
</gene>
<evidence type="ECO:0000313" key="1">
    <source>
        <dbReference type="EMBL" id="NOJ44259.1"/>
    </source>
</evidence>
<evidence type="ECO:0000313" key="2">
    <source>
        <dbReference type="Proteomes" id="UP000544122"/>
    </source>
</evidence>
<keyword evidence="2" id="KW-1185">Reference proteome</keyword>
<dbReference type="Proteomes" id="UP000544122">
    <property type="component" value="Unassembled WGS sequence"/>
</dbReference>
<proteinExistence type="predicted"/>
<reference evidence="1 2" key="1">
    <citation type="submission" date="2020-03" db="EMBL/GenBank/DDBJ databases">
        <title>Bradyrhizobium diversity isolated from nodules of Indigofera sp.</title>
        <authorList>
            <person name="Klepa M."/>
            <person name="Helene L."/>
            <person name="Hungria M."/>
        </authorList>
    </citation>
    <scope>NUCLEOTIDE SEQUENCE [LARGE SCALE GENOMIC DNA]</scope>
    <source>
        <strain evidence="1 2">WSM 1791</strain>
    </source>
</reference>
<sequence>MHAYNYGDPPIWAILFGTFRNPASFEGAVGFDQPANRLGAMLNEPAARP</sequence>
<organism evidence="1 2">
    <name type="scientific">Bradyrhizobium australiense</name>
    <dbReference type="NCBI Taxonomy" id="2721161"/>
    <lineage>
        <taxon>Bacteria</taxon>
        <taxon>Pseudomonadati</taxon>
        <taxon>Pseudomonadota</taxon>
        <taxon>Alphaproteobacteria</taxon>
        <taxon>Hyphomicrobiales</taxon>
        <taxon>Nitrobacteraceae</taxon>
        <taxon>Bradyrhizobium</taxon>
    </lineage>
</organism>
<dbReference type="EMBL" id="JAAVLX010000015">
    <property type="protein sequence ID" value="NOJ44259.1"/>
    <property type="molecule type" value="Genomic_DNA"/>
</dbReference>
<dbReference type="RefSeq" id="WP_171583457.1">
    <property type="nucleotide sequence ID" value="NZ_JAAVLX010000015.1"/>
</dbReference>
<comment type="caution">
    <text evidence="1">The sequence shown here is derived from an EMBL/GenBank/DDBJ whole genome shotgun (WGS) entry which is preliminary data.</text>
</comment>